<keyword evidence="1" id="KW-0472">Membrane</keyword>
<evidence type="ECO:0000256" key="1">
    <source>
        <dbReference type="SAM" id="Phobius"/>
    </source>
</evidence>
<proteinExistence type="predicted"/>
<dbReference type="InterPro" id="IPR025857">
    <property type="entry name" value="MacB_PCD"/>
</dbReference>
<organism evidence="3 4">
    <name type="scientific">Parabacteroides faecalis</name>
    <dbReference type="NCBI Taxonomy" id="2924040"/>
    <lineage>
        <taxon>Bacteria</taxon>
        <taxon>Pseudomonadati</taxon>
        <taxon>Bacteroidota</taxon>
        <taxon>Bacteroidia</taxon>
        <taxon>Bacteroidales</taxon>
        <taxon>Tannerellaceae</taxon>
        <taxon>Parabacteroides</taxon>
    </lineage>
</organism>
<dbReference type="Proteomes" id="UP001165444">
    <property type="component" value="Unassembled WGS sequence"/>
</dbReference>
<evidence type="ECO:0000313" key="4">
    <source>
        <dbReference type="Proteomes" id="UP001165444"/>
    </source>
</evidence>
<dbReference type="RefSeq" id="WP_243324146.1">
    <property type="nucleotide sequence ID" value="NZ_JAKZMM010000013.1"/>
</dbReference>
<dbReference type="EMBL" id="JAKZMM010000013">
    <property type="protein sequence ID" value="MCJ2380292.1"/>
    <property type="molecule type" value="Genomic_DNA"/>
</dbReference>
<dbReference type="PANTHER" id="PTHR30572:SF18">
    <property type="entry name" value="ABC-TYPE MACROLIDE FAMILY EXPORT SYSTEM PERMEASE COMPONENT 2"/>
    <property type="match status" value="1"/>
</dbReference>
<keyword evidence="1" id="KW-0812">Transmembrane</keyword>
<sequence length="399" mass="45320">MGLTDILLPLYYMYLPDSVAIDEIIQIDVWVLYKSYIEIVLSLLVISMVIAFGVVYRIKKRILTESIKTGRSGKMVKALLALQFIVSTFFVGSSLGLLLFSNHSKVTINRTLSDEESEHIFHVVLDNVRFMGAEEELLSSIKAIDFVENISLVGSELTRSIVLNDTVSFEGIVKDVDRNYFSFFNLPMIAGRLPATENEIVISKFLNLELDKLATRTVMINNVYYTVVGVYDQLPFKPMSKNLLQKGEKYRYNVISLSKGNPKDFYVKVQAGKKDYVRSEIEKIIRTKLPNTIPFYLKTFKEEQLLTIDATKSVTDLFLLFSFMSIVIVVLRAYTAITKDVNSMEKQIAVRKIYGASSFDISILLGGIYLGLYITSLVVALPLVYHFLLNNVRSDLDYN</sequence>
<feature type="transmembrane region" description="Helical" evidence="1">
    <location>
        <begin position="317"/>
        <end position="337"/>
    </location>
</feature>
<feature type="transmembrane region" description="Helical" evidence="1">
    <location>
        <begin position="39"/>
        <end position="58"/>
    </location>
</feature>
<comment type="caution">
    <text evidence="3">The sequence shown here is derived from an EMBL/GenBank/DDBJ whole genome shotgun (WGS) entry which is preliminary data.</text>
</comment>
<evidence type="ECO:0000259" key="2">
    <source>
        <dbReference type="Pfam" id="PF12704"/>
    </source>
</evidence>
<feature type="domain" description="MacB-like periplasmic core" evidence="2">
    <location>
        <begin position="91"/>
        <end position="237"/>
    </location>
</feature>
<reference evidence="3 4" key="1">
    <citation type="submission" date="2022-03" db="EMBL/GenBank/DDBJ databases">
        <title>Parabacteroides sp. nov. isolated from swine feces.</title>
        <authorList>
            <person name="Bak J.E."/>
        </authorList>
    </citation>
    <scope>NUCLEOTIDE SEQUENCE [LARGE SCALE GENOMIC DNA]</scope>
    <source>
        <strain evidence="3 4">AGMB00274</strain>
    </source>
</reference>
<dbReference type="InterPro" id="IPR050250">
    <property type="entry name" value="Macrolide_Exporter_MacB"/>
</dbReference>
<keyword evidence="4" id="KW-1185">Reference proteome</keyword>
<feature type="transmembrane region" description="Helical" evidence="1">
    <location>
        <begin position="358"/>
        <end position="388"/>
    </location>
</feature>
<dbReference type="PANTHER" id="PTHR30572">
    <property type="entry name" value="MEMBRANE COMPONENT OF TRANSPORTER-RELATED"/>
    <property type="match status" value="1"/>
</dbReference>
<feature type="transmembrane region" description="Helical" evidence="1">
    <location>
        <begin position="79"/>
        <end position="100"/>
    </location>
</feature>
<evidence type="ECO:0000313" key="3">
    <source>
        <dbReference type="EMBL" id="MCJ2380292.1"/>
    </source>
</evidence>
<dbReference type="Pfam" id="PF12704">
    <property type="entry name" value="MacB_PCD"/>
    <property type="match status" value="1"/>
</dbReference>
<accession>A0ABT0BZV2</accession>
<gene>
    <name evidence="3" type="ORF">MUN53_06660</name>
</gene>
<name>A0ABT0BZV2_9BACT</name>
<protein>
    <submittedName>
        <fullName evidence="3">ABC transporter permease</fullName>
    </submittedName>
</protein>
<keyword evidence="1" id="KW-1133">Transmembrane helix</keyword>